<organism evidence="6 7">
    <name type="scientific">Kibdelosporangium persicum</name>
    <dbReference type="NCBI Taxonomy" id="2698649"/>
    <lineage>
        <taxon>Bacteria</taxon>
        <taxon>Bacillati</taxon>
        <taxon>Actinomycetota</taxon>
        <taxon>Actinomycetes</taxon>
        <taxon>Pseudonocardiales</taxon>
        <taxon>Pseudonocardiaceae</taxon>
        <taxon>Kibdelosporangium</taxon>
    </lineage>
</organism>
<dbReference type="SUPFAM" id="SSF53955">
    <property type="entry name" value="Lysozyme-like"/>
    <property type="match status" value="1"/>
</dbReference>
<dbReference type="PANTHER" id="PTHR47359">
    <property type="entry name" value="PEPTIDOGLYCAN DL-ENDOPEPTIDASE CWLO"/>
    <property type="match status" value="1"/>
</dbReference>
<dbReference type="PROSITE" id="PS51935">
    <property type="entry name" value="NLPC_P60"/>
    <property type="match status" value="1"/>
</dbReference>
<keyword evidence="4" id="KW-0788">Thiol protease</keyword>
<keyword evidence="7" id="KW-1185">Reference proteome</keyword>
<reference evidence="6 7" key="1">
    <citation type="submission" date="2020-01" db="EMBL/GenBank/DDBJ databases">
        <title>Kibdelosporangium persica a novel Actinomycetes from a hot desert in Iran.</title>
        <authorList>
            <person name="Safaei N."/>
            <person name="Zaburannyi N."/>
            <person name="Mueller R."/>
            <person name="Wink J."/>
        </authorList>
    </citation>
    <scope>NUCLEOTIDE SEQUENCE [LARGE SCALE GENOMIC DNA]</scope>
    <source>
        <strain evidence="6 7">4NS15</strain>
    </source>
</reference>
<dbReference type="Gene3D" id="3.90.1720.10">
    <property type="entry name" value="endopeptidase domain like (from Nostoc punctiforme)"/>
    <property type="match status" value="1"/>
</dbReference>
<name>A0ABX2F3Q2_9PSEU</name>
<dbReference type="Gene3D" id="1.10.530.10">
    <property type="match status" value="1"/>
</dbReference>
<evidence type="ECO:0000256" key="3">
    <source>
        <dbReference type="ARBA" id="ARBA00022801"/>
    </source>
</evidence>
<evidence type="ECO:0000256" key="2">
    <source>
        <dbReference type="ARBA" id="ARBA00022670"/>
    </source>
</evidence>
<accession>A0ABX2F3Q2</accession>
<gene>
    <name evidence="6" type="ORF">GC106_30380</name>
</gene>
<dbReference type="InterPro" id="IPR000064">
    <property type="entry name" value="NLP_P60_dom"/>
</dbReference>
<evidence type="ECO:0000259" key="5">
    <source>
        <dbReference type="PROSITE" id="PS51935"/>
    </source>
</evidence>
<dbReference type="EMBL" id="JAAATY010000007">
    <property type="protein sequence ID" value="NRN65823.1"/>
    <property type="molecule type" value="Genomic_DNA"/>
</dbReference>
<dbReference type="Pfam" id="PF00877">
    <property type="entry name" value="NLPC_P60"/>
    <property type="match status" value="1"/>
</dbReference>
<evidence type="ECO:0000256" key="4">
    <source>
        <dbReference type="ARBA" id="ARBA00022807"/>
    </source>
</evidence>
<dbReference type="RefSeq" id="WP_173130576.1">
    <property type="nucleotide sequence ID" value="NZ_CBCSGW010000026.1"/>
</dbReference>
<evidence type="ECO:0000256" key="1">
    <source>
        <dbReference type="ARBA" id="ARBA00007074"/>
    </source>
</evidence>
<dbReference type="SUPFAM" id="SSF54001">
    <property type="entry name" value="Cysteine proteinases"/>
    <property type="match status" value="1"/>
</dbReference>
<dbReference type="InterPro" id="IPR051794">
    <property type="entry name" value="PG_Endopeptidase_C40"/>
</dbReference>
<comment type="caution">
    <text evidence="6">The sequence shown here is derived from an EMBL/GenBank/DDBJ whole genome shotgun (WGS) entry which is preliminary data.</text>
</comment>
<keyword evidence="2" id="KW-0645">Protease</keyword>
<keyword evidence="3" id="KW-0378">Hydrolase</keyword>
<dbReference type="PANTHER" id="PTHR47359:SF3">
    <property type="entry name" value="NLP_P60 DOMAIN-CONTAINING PROTEIN-RELATED"/>
    <property type="match status" value="1"/>
</dbReference>
<feature type="domain" description="NlpC/P60" evidence="5">
    <location>
        <begin position="188"/>
        <end position="312"/>
    </location>
</feature>
<proteinExistence type="inferred from homology"/>
<dbReference type="InterPro" id="IPR023346">
    <property type="entry name" value="Lysozyme-like_dom_sf"/>
</dbReference>
<protein>
    <submittedName>
        <fullName evidence="6">Secreted transglycosylase</fullName>
    </submittedName>
</protein>
<comment type="similarity">
    <text evidence="1">Belongs to the peptidase C40 family.</text>
</comment>
<dbReference type="InterPro" id="IPR038765">
    <property type="entry name" value="Papain-like_cys_pep_sf"/>
</dbReference>
<evidence type="ECO:0000313" key="7">
    <source>
        <dbReference type="Proteomes" id="UP000763557"/>
    </source>
</evidence>
<evidence type="ECO:0000313" key="6">
    <source>
        <dbReference type="EMBL" id="NRN65823.1"/>
    </source>
</evidence>
<dbReference type="Proteomes" id="UP000763557">
    <property type="component" value="Unassembled WGS sequence"/>
</dbReference>
<dbReference type="CDD" id="cd13399">
    <property type="entry name" value="Slt35-like"/>
    <property type="match status" value="1"/>
</dbReference>
<sequence>MSTSTKIAVGAAAAVLLLPVLLAAAAGSVISAVFGRGTSTPSQTAIADIPADYLTLYQQAATECLGLDWSILAAIGKIESNHGRSTSVGVVDGTSNYAGARGPMQFLQSTFDSVITRHTIPPGGKSPPSPWDKHDAIFAASFYLCDNNAGHGLRAAIFAYNHADWYVDKVPTQATLYRGAPPDDSPARQAALAAVAFAQAQLGKPYVWGGDGDSEGGFDCSGLTHAAYHAAGVTIPRTAQTQHNAGPLLPRGTPLLPGDLVFFSSRPGKITHVGIAISSTHMINAPYTGAVIRIDPIGRYLAATRPSQGPAA</sequence>